<evidence type="ECO:0000256" key="8">
    <source>
        <dbReference type="PIRSR" id="PIRSR618044-2"/>
    </source>
</evidence>
<dbReference type="Gene3D" id="3.40.710.10">
    <property type="entry name" value="DD-peptidase/beta-lactamase superfamily"/>
    <property type="match status" value="1"/>
</dbReference>
<dbReference type="NCBIfam" id="NF008668">
    <property type="entry name" value="PRK11669.1"/>
    <property type="match status" value="1"/>
</dbReference>
<feature type="active site" evidence="7">
    <location>
        <position position="131"/>
    </location>
</feature>
<feature type="active site" description="Acyl-ester intermediate" evidence="7">
    <location>
        <position position="74"/>
    </location>
</feature>
<reference evidence="11" key="1">
    <citation type="submission" date="2021-07" db="EMBL/GenBank/DDBJ databases">
        <title>Draft genome sequence of carbapenem-resistant Aeromonas spp. in Japan.</title>
        <authorList>
            <person name="Maehana S."/>
            <person name="Suzuki M."/>
            <person name="Kitasato H."/>
        </authorList>
    </citation>
    <scope>NUCLEOTIDE SEQUENCE</scope>
    <source>
        <strain evidence="11">KAM348</strain>
    </source>
</reference>
<sequence>MPPLKAQLLLEESLSAYFPEMVFTDSGITVQLHRNTHPDPAKLQLKSGSALVMDVNTGKTLYQKNPTRVRPIASLTKLMTALVVLDARQNLNQTLTIDQNDRDNIKHTYSRVRMGTQVSRRDALHLALMSSENRMASALARHYPGGRQAFIRAMNNKARQLGMRNTRYYDSTGLSTRNVSTAQDLAKLLSAAYRQPLIREFTQDTSREMRFRKPAYSLMFNNTNPLVKNPDWDVRLSKTGYTDEAGRCLLMRAKPDRQELAIVLLNSVGKRTPVGDANRIRKWLKS</sequence>
<evidence type="ECO:0000256" key="1">
    <source>
        <dbReference type="ARBA" id="ARBA00007164"/>
    </source>
</evidence>
<name>A0AAI9KSU4_AERCA</name>
<organism evidence="11 12">
    <name type="scientific">Aeromonas caviae</name>
    <name type="common">Aeromonas punctata</name>
    <dbReference type="NCBI Taxonomy" id="648"/>
    <lineage>
        <taxon>Bacteria</taxon>
        <taxon>Pseudomonadati</taxon>
        <taxon>Pseudomonadota</taxon>
        <taxon>Gammaproteobacteria</taxon>
        <taxon>Aeromonadales</taxon>
        <taxon>Aeromonadaceae</taxon>
        <taxon>Aeromonas</taxon>
    </lineage>
</organism>
<dbReference type="SUPFAM" id="SSF56601">
    <property type="entry name" value="beta-lactamase/transpeptidase-like"/>
    <property type="match status" value="1"/>
</dbReference>
<dbReference type="Pfam" id="PF00768">
    <property type="entry name" value="Peptidase_S11"/>
    <property type="match status" value="1"/>
</dbReference>
<keyword evidence="3" id="KW-0378">Hydrolase</keyword>
<dbReference type="AlphaFoldDB" id="A0AAI9KSU4"/>
<evidence type="ECO:0000256" key="7">
    <source>
        <dbReference type="PIRSR" id="PIRSR618044-1"/>
    </source>
</evidence>
<keyword evidence="4" id="KW-0133">Cell shape</keyword>
<dbReference type="GO" id="GO:0009252">
    <property type="term" value="P:peptidoglycan biosynthetic process"/>
    <property type="evidence" value="ECO:0007669"/>
    <property type="project" value="UniProtKB-KW"/>
</dbReference>
<proteinExistence type="inferred from homology"/>
<dbReference type="GO" id="GO:0071555">
    <property type="term" value="P:cell wall organization"/>
    <property type="evidence" value="ECO:0007669"/>
    <property type="project" value="UniProtKB-KW"/>
</dbReference>
<evidence type="ECO:0000256" key="3">
    <source>
        <dbReference type="ARBA" id="ARBA00022801"/>
    </source>
</evidence>
<evidence type="ECO:0000256" key="9">
    <source>
        <dbReference type="RuleBase" id="RU004016"/>
    </source>
</evidence>
<dbReference type="GO" id="GO:0006508">
    <property type="term" value="P:proteolysis"/>
    <property type="evidence" value="ECO:0007669"/>
    <property type="project" value="InterPro"/>
</dbReference>
<comment type="caution">
    <text evidence="11">The sequence shown here is derived from an EMBL/GenBank/DDBJ whole genome shotgun (WGS) entry which is preliminary data.</text>
</comment>
<dbReference type="EMBL" id="BPNL01000025">
    <property type="protein sequence ID" value="GJA54965.1"/>
    <property type="molecule type" value="Genomic_DNA"/>
</dbReference>
<dbReference type="GO" id="GO:0009002">
    <property type="term" value="F:serine-type D-Ala-D-Ala carboxypeptidase activity"/>
    <property type="evidence" value="ECO:0007669"/>
    <property type="project" value="InterPro"/>
</dbReference>
<evidence type="ECO:0000313" key="11">
    <source>
        <dbReference type="EMBL" id="GJA54965.1"/>
    </source>
</evidence>
<keyword evidence="11" id="KW-0645">Protease</keyword>
<dbReference type="InterPro" id="IPR012338">
    <property type="entry name" value="Beta-lactam/transpept-like"/>
</dbReference>
<dbReference type="PANTHER" id="PTHR21581:SF26">
    <property type="entry name" value="D-ALANYL-D-ALANINE ENDOPEPTIDASE"/>
    <property type="match status" value="1"/>
</dbReference>
<keyword evidence="6" id="KW-0961">Cell wall biogenesis/degradation</keyword>
<keyword evidence="11" id="KW-0121">Carboxypeptidase</keyword>
<evidence type="ECO:0000256" key="4">
    <source>
        <dbReference type="ARBA" id="ARBA00022960"/>
    </source>
</evidence>
<protein>
    <submittedName>
        <fullName evidence="11">D-alanyl-D-alanine carboxypeptidase</fullName>
    </submittedName>
</protein>
<comment type="similarity">
    <text evidence="1 9">Belongs to the peptidase S11 family.</text>
</comment>
<accession>A0AAI9KSU4</accession>
<feature type="domain" description="Peptidase S11 D-alanyl-D-alanine carboxypeptidase A N-terminal" evidence="10">
    <location>
        <begin position="42"/>
        <end position="267"/>
    </location>
</feature>
<evidence type="ECO:0000256" key="2">
    <source>
        <dbReference type="ARBA" id="ARBA00022729"/>
    </source>
</evidence>
<keyword evidence="5" id="KW-0573">Peptidoglycan synthesis</keyword>
<dbReference type="InterPro" id="IPR018044">
    <property type="entry name" value="Peptidase_S11"/>
</dbReference>
<dbReference type="PANTHER" id="PTHR21581">
    <property type="entry name" value="D-ALANYL-D-ALANINE CARBOXYPEPTIDASE"/>
    <property type="match status" value="1"/>
</dbReference>
<dbReference type="Proteomes" id="UP000887009">
    <property type="component" value="Unassembled WGS sequence"/>
</dbReference>
<feature type="binding site" evidence="8">
    <location>
        <position position="238"/>
    </location>
    <ligand>
        <name>substrate</name>
    </ligand>
</feature>
<evidence type="ECO:0000256" key="6">
    <source>
        <dbReference type="ARBA" id="ARBA00023316"/>
    </source>
</evidence>
<evidence type="ECO:0000256" key="5">
    <source>
        <dbReference type="ARBA" id="ARBA00022984"/>
    </source>
</evidence>
<keyword evidence="2" id="KW-0732">Signal</keyword>
<dbReference type="InterPro" id="IPR001967">
    <property type="entry name" value="Peptidase_S11_N"/>
</dbReference>
<gene>
    <name evidence="11" type="ORF">KAM348_23880</name>
</gene>
<evidence type="ECO:0000313" key="12">
    <source>
        <dbReference type="Proteomes" id="UP000887009"/>
    </source>
</evidence>
<dbReference type="GO" id="GO:0008360">
    <property type="term" value="P:regulation of cell shape"/>
    <property type="evidence" value="ECO:0007669"/>
    <property type="project" value="UniProtKB-KW"/>
</dbReference>
<feature type="active site" description="Proton acceptor" evidence="7">
    <location>
        <position position="77"/>
    </location>
</feature>
<evidence type="ECO:0000259" key="10">
    <source>
        <dbReference type="Pfam" id="PF00768"/>
    </source>
</evidence>
<dbReference type="PRINTS" id="PR00725">
    <property type="entry name" value="DADACBPTASE1"/>
</dbReference>